<keyword evidence="1" id="KW-0472">Membrane</keyword>
<accession>A0A2T1FR82</accession>
<dbReference type="Proteomes" id="UP000238937">
    <property type="component" value="Unassembled WGS sequence"/>
</dbReference>
<dbReference type="EMBL" id="PVWO01000458">
    <property type="protein sequence ID" value="PSB47485.1"/>
    <property type="molecule type" value="Genomic_DNA"/>
</dbReference>
<evidence type="ECO:0000256" key="1">
    <source>
        <dbReference type="SAM" id="Phobius"/>
    </source>
</evidence>
<sequence>MSLIADSTELLKKDRFGFEIVSYNNNSISLEDRIKLNLATTNYYPYLLLGTMALNIGIATLLPAIATAPMSLQLVIYKLNDRSVNIL</sequence>
<keyword evidence="1" id="KW-1133">Transmembrane helix</keyword>
<reference evidence="2 3" key="1">
    <citation type="submission" date="2018-03" db="EMBL/GenBank/DDBJ databases">
        <title>The ancient ancestry and fast evolution of plastids.</title>
        <authorList>
            <person name="Moore K.R."/>
            <person name="Magnabosco C."/>
            <person name="Momper L."/>
            <person name="Gold D.A."/>
            <person name="Bosak T."/>
            <person name="Fournier G.P."/>
        </authorList>
    </citation>
    <scope>NUCLEOTIDE SEQUENCE [LARGE SCALE GENOMIC DNA]</scope>
    <source>
        <strain evidence="2 3">CCALA 037</strain>
    </source>
</reference>
<keyword evidence="3" id="KW-1185">Reference proteome</keyword>
<name>A0A2T1FR82_9CYAN</name>
<comment type="caution">
    <text evidence="2">The sequence shown here is derived from an EMBL/GenBank/DDBJ whole genome shotgun (WGS) entry which is preliminary data.</text>
</comment>
<evidence type="ECO:0000313" key="2">
    <source>
        <dbReference type="EMBL" id="PSB47485.1"/>
    </source>
</evidence>
<protein>
    <submittedName>
        <fullName evidence="2">Uncharacterized protein</fullName>
    </submittedName>
</protein>
<feature type="transmembrane region" description="Helical" evidence="1">
    <location>
        <begin position="43"/>
        <end position="68"/>
    </location>
</feature>
<dbReference type="AlphaFoldDB" id="A0A2T1FR82"/>
<dbReference type="RefSeq" id="WP_106310982.1">
    <property type="nucleotide sequence ID" value="NZ_PVWO01000458.1"/>
</dbReference>
<evidence type="ECO:0000313" key="3">
    <source>
        <dbReference type="Proteomes" id="UP000238937"/>
    </source>
</evidence>
<keyword evidence="1" id="KW-0812">Transmembrane</keyword>
<proteinExistence type="predicted"/>
<organism evidence="2 3">
    <name type="scientific">Chamaesiphon polymorphus CCALA 037</name>
    <dbReference type="NCBI Taxonomy" id="2107692"/>
    <lineage>
        <taxon>Bacteria</taxon>
        <taxon>Bacillati</taxon>
        <taxon>Cyanobacteriota</taxon>
        <taxon>Cyanophyceae</taxon>
        <taxon>Gomontiellales</taxon>
        <taxon>Chamaesiphonaceae</taxon>
        <taxon>Chamaesiphon</taxon>
    </lineage>
</organism>
<gene>
    <name evidence="2" type="ORF">C7B77_24280</name>
</gene>